<gene>
    <name evidence="2" type="ORF">UCREL1_5530</name>
</gene>
<accession>M7ST72</accession>
<dbReference type="Proteomes" id="UP000012174">
    <property type="component" value="Unassembled WGS sequence"/>
</dbReference>
<reference evidence="3" key="1">
    <citation type="journal article" date="2013" name="Genome Announc.">
        <title>Draft genome sequence of the grapevine dieback fungus Eutypa lata UCR-EL1.</title>
        <authorList>
            <person name="Blanco-Ulate B."/>
            <person name="Rolshausen P.E."/>
            <person name="Cantu D."/>
        </authorList>
    </citation>
    <scope>NUCLEOTIDE SEQUENCE [LARGE SCALE GENOMIC DNA]</scope>
    <source>
        <strain evidence="3">UCR-EL1</strain>
    </source>
</reference>
<name>M7ST72_EUTLA</name>
<feature type="transmembrane region" description="Helical" evidence="1">
    <location>
        <begin position="195"/>
        <end position="216"/>
    </location>
</feature>
<dbReference type="EMBL" id="KB706427">
    <property type="protein sequence ID" value="EMR67462.1"/>
    <property type="molecule type" value="Genomic_DNA"/>
</dbReference>
<keyword evidence="3" id="KW-1185">Reference proteome</keyword>
<keyword evidence="1" id="KW-1133">Transmembrane helix</keyword>
<dbReference type="HOGENOM" id="CLU_1245354_0_0_1"/>
<feature type="transmembrane region" description="Helical" evidence="1">
    <location>
        <begin position="167"/>
        <end position="189"/>
    </location>
</feature>
<organism evidence="2 3">
    <name type="scientific">Eutypa lata (strain UCR-EL1)</name>
    <name type="common">Grapevine dieback disease fungus</name>
    <name type="synonym">Eutypa armeniacae</name>
    <dbReference type="NCBI Taxonomy" id="1287681"/>
    <lineage>
        <taxon>Eukaryota</taxon>
        <taxon>Fungi</taxon>
        <taxon>Dikarya</taxon>
        <taxon>Ascomycota</taxon>
        <taxon>Pezizomycotina</taxon>
        <taxon>Sordariomycetes</taxon>
        <taxon>Xylariomycetidae</taxon>
        <taxon>Xylariales</taxon>
        <taxon>Diatrypaceae</taxon>
        <taxon>Eutypa</taxon>
    </lineage>
</organism>
<protein>
    <submittedName>
        <fullName evidence="2">Uncharacterized protein</fullName>
    </submittedName>
</protein>
<keyword evidence="1" id="KW-0472">Membrane</keyword>
<dbReference type="AlphaFoldDB" id="M7ST72"/>
<evidence type="ECO:0000313" key="2">
    <source>
        <dbReference type="EMBL" id="EMR67462.1"/>
    </source>
</evidence>
<evidence type="ECO:0000256" key="1">
    <source>
        <dbReference type="SAM" id="Phobius"/>
    </source>
</evidence>
<sequence>MERSLSSTPLPSIGHELQPIQARTAEPGSVADATLRLVIEKHNRFYLNTIPFDSSDPASVVMEKIRAKWEEFFTQISLCKPLHDLLWMYSIDIVTMCTFRSDLEGQPVFSEVIIRAREPCLELSFGYKRPSLLHPTEQFSRQYPDVLTDSLGGKALLVGQRLKKGTVLWFSLVSLIVAVAIGVVVGVLVHDANVGTQIAGGIIGAIALLVSLSIWITHEGSL</sequence>
<dbReference type="OMA" id="SIWITHE"/>
<evidence type="ECO:0000313" key="3">
    <source>
        <dbReference type="Proteomes" id="UP000012174"/>
    </source>
</evidence>
<dbReference type="KEGG" id="ela:UCREL1_5530"/>
<proteinExistence type="predicted"/>
<keyword evidence="1" id="KW-0812">Transmembrane</keyword>